<name>A0A381Q7N9_9ZZZZ</name>
<dbReference type="PANTHER" id="PTHR43434:SF1">
    <property type="entry name" value="PHOSPHOGLYCOLATE PHOSPHATASE"/>
    <property type="match status" value="1"/>
</dbReference>
<proteinExistence type="predicted"/>
<dbReference type="GO" id="GO:0006281">
    <property type="term" value="P:DNA repair"/>
    <property type="evidence" value="ECO:0007669"/>
    <property type="project" value="TreeGrafter"/>
</dbReference>
<accession>A0A381Q7N9</accession>
<dbReference type="Gene3D" id="1.10.150.240">
    <property type="entry name" value="Putative phosphatase, domain 2"/>
    <property type="match status" value="1"/>
</dbReference>
<dbReference type="InterPro" id="IPR050155">
    <property type="entry name" value="HAD-like_hydrolase_sf"/>
</dbReference>
<dbReference type="InterPro" id="IPR006439">
    <property type="entry name" value="HAD-SF_hydro_IA"/>
</dbReference>
<dbReference type="AlphaFoldDB" id="A0A381Q7N9"/>
<protein>
    <recommendedName>
        <fullName evidence="2">Hydrolase</fullName>
    </recommendedName>
</protein>
<dbReference type="InterPro" id="IPR023198">
    <property type="entry name" value="PGP-like_dom2"/>
</dbReference>
<reference evidence="1" key="1">
    <citation type="submission" date="2018-05" db="EMBL/GenBank/DDBJ databases">
        <authorList>
            <person name="Lanie J.A."/>
            <person name="Ng W.-L."/>
            <person name="Kazmierczak K.M."/>
            <person name="Andrzejewski T.M."/>
            <person name="Davidsen T.M."/>
            <person name="Wayne K.J."/>
            <person name="Tettelin H."/>
            <person name="Glass J.I."/>
            <person name="Rusch D."/>
            <person name="Podicherti R."/>
            <person name="Tsui H.-C.T."/>
            <person name="Winkler M.E."/>
        </authorList>
    </citation>
    <scope>NUCLEOTIDE SEQUENCE</scope>
</reference>
<dbReference type="GO" id="GO:0008967">
    <property type="term" value="F:phosphoglycolate phosphatase activity"/>
    <property type="evidence" value="ECO:0007669"/>
    <property type="project" value="TreeGrafter"/>
</dbReference>
<dbReference type="EMBL" id="UINC01001229">
    <property type="protein sequence ID" value="SUZ74988.1"/>
    <property type="molecule type" value="Genomic_DNA"/>
</dbReference>
<dbReference type="InterPro" id="IPR023214">
    <property type="entry name" value="HAD_sf"/>
</dbReference>
<dbReference type="NCBIfam" id="TIGR01549">
    <property type="entry name" value="HAD-SF-IA-v1"/>
    <property type="match status" value="1"/>
</dbReference>
<dbReference type="SUPFAM" id="SSF56784">
    <property type="entry name" value="HAD-like"/>
    <property type="match status" value="1"/>
</dbReference>
<evidence type="ECO:0000313" key="1">
    <source>
        <dbReference type="EMBL" id="SUZ74988.1"/>
    </source>
</evidence>
<sequence>MSHTLLLFDVDGTLILSGGAGLRALNLTFHEMFQVQDAFTAITTAGRTDGEIIDEALRQNQITSTEAVLVEIQRRYEGRLAEEIQLSGPRKGIMPGVEDLLKFLSVRRNVTLGLLTGNFQSTARIKLDYFGLSHYFLCGAYGSDARHRNALVDIAKQRAKLLGIEILSARDILIVGDTPLDVACARAAGSKMAAVATGQFDVVALEKAGAEIALEDLRDRQPFLELLEKP</sequence>
<dbReference type="Pfam" id="PF00702">
    <property type="entry name" value="Hydrolase"/>
    <property type="match status" value="1"/>
</dbReference>
<gene>
    <name evidence="1" type="ORF">METZ01_LOCUS27842</name>
</gene>
<dbReference type="Gene3D" id="3.40.50.1000">
    <property type="entry name" value="HAD superfamily/HAD-like"/>
    <property type="match status" value="1"/>
</dbReference>
<dbReference type="PANTHER" id="PTHR43434">
    <property type="entry name" value="PHOSPHOGLYCOLATE PHOSPHATASE"/>
    <property type="match status" value="1"/>
</dbReference>
<organism evidence="1">
    <name type="scientific">marine metagenome</name>
    <dbReference type="NCBI Taxonomy" id="408172"/>
    <lineage>
        <taxon>unclassified sequences</taxon>
        <taxon>metagenomes</taxon>
        <taxon>ecological metagenomes</taxon>
    </lineage>
</organism>
<evidence type="ECO:0008006" key="2">
    <source>
        <dbReference type="Google" id="ProtNLM"/>
    </source>
</evidence>
<dbReference type="GO" id="GO:0005829">
    <property type="term" value="C:cytosol"/>
    <property type="evidence" value="ECO:0007669"/>
    <property type="project" value="TreeGrafter"/>
</dbReference>
<dbReference type="InterPro" id="IPR036412">
    <property type="entry name" value="HAD-like_sf"/>
</dbReference>